<feature type="transmembrane region" description="Helical" evidence="8">
    <location>
        <begin position="21"/>
        <end position="45"/>
    </location>
</feature>
<feature type="transmembrane region" description="Helical" evidence="8">
    <location>
        <begin position="333"/>
        <end position="356"/>
    </location>
</feature>
<evidence type="ECO:0000256" key="2">
    <source>
        <dbReference type="ARBA" id="ARBA00022475"/>
    </source>
</evidence>
<evidence type="ECO:0000259" key="9">
    <source>
        <dbReference type="Pfam" id="PF02687"/>
    </source>
</evidence>
<dbReference type="Pfam" id="PF12704">
    <property type="entry name" value="MacB_PCD"/>
    <property type="match status" value="1"/>
</dbReference>
<dbReference type="PANTHER" id="PTHR30572:SF4">
    <property type="entry name" value="ABC TRANSPORTER PERMEASE YTRF"/>
    <property type="match status" value="1"/>
</dbReference>
<evidence type="ECO:0000256" key="8">
    <source>
        <dbReference type="SAM" id="Phobius"/>
    </source>
</evidence>
<evidence type="ECO:0000259" key="10">
    <source>
        <dbReference type="Pfam" id="PF12704"/>
    </source>
</evidence>
<evidence type="ECO:0000256" key="3">
    <source>
        <dbReference type="ARBA" id="ARBA00022692"/>
    </source>
</evidence>
<dbReference type="Proteomes" id="UP000824223">
    <property type="component" value="Unassembled WGS sequence"/>
</dbReference>
<dbReference type="GO" id="GO:0005886">
    <property type="term" value="C:plasma membrane"/>
    <property type="evidence" value="ECO:0007669"/>
    <property type="project" value="UniProtKB-SubCell"/>
</dbReference>
<feature type="region of interest" description="Disordered" evidence="7">
    <location>
        <begin position="206"/>
        <end position="227"/>
    </location>
</feature>
<proteinExistence type="inferred from homology"/>
<protein>
    <submittedName>
        <fullName evidence="11">ABC transporter permease</fullName>
    </submittedName>
</protein>
<gene>
    <name evidence="11" type="ORF">H9798_03745</name>
</gene>
<keyword evidence="3 8" id="KW-0812">Transmembrane</keyword>
<evidence type="ECO:0000313" key="12">
    <source>
        <dbReference type="Proteomes" id="UP000824223"/>
    </source>
</evidence>
<reference evidence="11" key="2">
    <citation type="submission" date="2021-04" db="EMBL/GenBank/DDBJ databases">
        <authorList>
            <person name="Gilroy R."/>
        </authorList>
    </citation>
    <scope>NUCLEOTIDE SEQUENCE</scope>
    <source>
        <strain evidence="11">ChiSjej2B20-11307</strain>
    </source>
</reference>
<dbReference type="InterPro" id="IPR025857">
    <property type="entry name" value="MacB_PCD"/>
</dbReference>
<evidence type="ECO:0000256" key="5">
    <source>
        <dbReference type="ARBA" id="ARBA00023136"/>
    </source>
</evidence>
<feature type="transmembrane region" description="Helical" evidence="8">
    <location>
        <begin position="433"/>
        <end position="453"/>
    </location>
</feature>
<evidence type="ECO:0000256" key="4">
    <source>
        <dbReference type="ARBA" id="ARBA00022989"/>
    </source>
</evidence>
<dbReference type="InterPro" id="IPR050250">
    <property type="entry name" value="Macrolide_Exporter_MacB"/>
</dbReference>
<keyword evidence="4 8" id="KW-1133">Transmembrane helix</keyword>
<keyword evidence="5 8" id="KW-0472">Membrane</keyword>
<evidence type="ECO:0000313" key="11">
    <source>
        <dbReference type="EMBL" id="HJA06247.1"/>
    </source>
</evidence>
<evidence type="ECO:0000256" key="7">
    <source>
        <dbReference type="SAM" id="MobiDB-lite"/>
    </source>
</evidence>
<dbReference type="GO" id="GO:0022857">
    <property type="term" value="F:transmembrane transporter activity"/>
    <property type="evidence" value="ECO:0007669"/>
    <property type="project" value="TreeGrafter"/>
</dbReference>
<dbReference type="InterPro" id="IPR003838">
    <property type="entry name" value="ABC3_permease_C"/>
</dbReference>
<dbReference type="Pfam" id="PF02687">
    <property type="entry name" value="FtsX"/>
    <property type="match status" value="1"/>
</dbReference>
<dbReference type="EMBL" id="DXAK01000016">
    <property type="protein sequence ID" value="HJA06247.1"/>
    <property type="molecule type" value="Genomic_DNA"/>
</dbReference>
<feature type="transmembrane region" description="Helical" evidence="8">
    <location>
        <begin position="391"/>
        <end position="413"/>
    </location>
</feature>
<evidence type="ECO:0000256" key="1">
    <source>
        <dbReference type="ARBA" id="ARBA00004651"/>
    </source>
</evidence>
<keyword evidence="2" id="KW-1003">Cell membrane</keyword>
<comment type="subcellular location">
    <subcellularLocation>
        <location evidence="1">Cell membrane</location>
        <topology evidence="1">Multi-pass membrane protein</topology>
    </subcellularLocation>
</comment>
<sequence>MRWSDLLRMSVSSLRRRKLRTFLTVLGVVIGTASIVVMISMGLGLQEAMYEEVAENGGTTAITVTGKDSWGVGMMYTGSSSEEESQKYITDEAIDELRNLEHVQSAEPVLNVSAIGLKGRYEGYLDITGMTPEGLEELKLNLKEGGNLPDPNSNQLEMVYGNAVLANFYEKTTMKGYWDTGEVPDIDMENDSIFLIFDTDGYHASQNPPSVGVDSADSGAGENRGQTSIPKKYAVKSSGVIEGGIDEYNMNSSNVYCDLDTLKSYLQKEFRGRVIPGQPSTASGKPYSKFVYSMARIQADDMENVEELSSAIRSLGYNVSTNIEYIESMKKQFALVQAVLGGIGAVSLLVAAIGIANTMMMSIYERTKEIGVMKVIGCGLKNIRQMFLLEAAFIGLAGGIIGNILSLIISAVVNMLTSGGGMGAPGNISYIPVWLLLLSVGFAVLVGTAAGYFPARRAMRLSPLAAIHNE</sequence>
<dbReference type="PANTHER" id="PTHR30572">
    <property type="entry name" value="MEMBRANE COMPONENT OF TRANSPORTER-RELATED"/>
    <property type="match status" value="1"/>
</dbReference>
<name>A0A9D2H7P8_9FIRM</name>
<reference evidence="11" key="1">
    <citation type="journal article" date="2021" name="PeerJ">
        <title>Extensive microbial diversity within the chicken gut microbiome revealed by metagenomics and culture.</title>
        <authorList>
            <person name="Gilroy R."/>
            <person name="Ravi A."/>
            <person name="Getino M."/>
            <person name="Pursley I."/>
            <person name="Horton D.L."/>
            <person name="Alikhan N.F."/>
            <person name="Baker D."/>
            <person name="Gharbi K."/>
            <person name="Hall N."/>
            <person name="Watson M."/>
            <person name="Adriaenssens E.M."/>
            <person name="Foster-Nyarko E."/>
            <person name="Jarju S."/>
            <person name="Secka A."/>
            <person name="Antonio M."/>
            <person name="Oren A."/>
            <person name="Chaudhuri R.R."/>
            <person name="La Ragione R."/>
            <person name="Hildebrand F."/>
            <person name="Pallen M.J."/>
        </authorList>
    </citation>
    <scope>NUCLEOTIDE SEQUENCE</scope>
    <source>
        <strain evidence="11">ChiSjej2B20-11307</strain>
    </source>
</reference>
<organism evidence="11 12">
    <name type="scientific">Candidatus Mediterraneibacter pullicola</name>
    <dbReference type="NCBI Taxonomy" id="2838682"/>
    <lineage>
        <taxon>Bacteria</taxon>
        <taxon>Bacillati</taxon>
        <taxon>Bacillota</taxon>
        <taxon>Clostridia</taxon>
        <taxon>Lachnospirales</taxon>
        <taxon>Lachnospiraceae</taxon>
        <taxon>Mediterraneibacter</taxon>
    </lineage>
</organism>
<accession>A0A9D2H7P8</accession>
<evidence type="ECO:0000256" key="6">
    <source>
        <dbReference type="ARBA" id="ARBA00038076"/>
    </source>
</evidence>
<comment type="similarity">
    <text evidence="6">Belongs to the ABC-4 integral membrane protein family.</text>
</comment>
<feature type="domain" description="ABC3 transporter permease C-terminal" evidence="9">
    <location>
        <begin position="343"/>
        <end position="463"/>
    </location>
</feature>
<dbReference type="AlphaFoldDB" id="A0A9D2H7P8"/>
<comment type="caution">
    <text evidence="11">The sequence shown here is derived from an EMBL/GenBank/DDBJ whole genome shotgun (WGS) entry which is preliminary data.</text>
</comment>
<feature type="domain" description="MacB-like periplasmic core" evidence="10">
    <location>
        <begin position="21"/>
        <end position="167"/>
    </location>
</feature>